<reference evidence="1 2" key="1">
    <citation type="submission" date="2019-01" db="EMBL/GenBank/DDBJ databases">
        <title>High-quality draft genome of. Pseudomonas songnenensis str. L103, a full-fledged denitrifier isolated from 100 meters deep aquifer in a heavily nitrogen fertilized agricultural area.</title>
        <authorList>
            <person name="Liu M."/>
            <person name="Liu B."/>
        </authorList>
    </citation>
    <scope>NUCLEOTIDE SEQUENCE [LARGE SCALE GENOMIC DNA]</scope>
    <source>
        <strain evidence="1 2">L103</strain>
    </source>
</reference>
<organism evidence="1 2">
    <name type="scientific">Pseudomonas songnenensis</name>
    <dbReference type="NCBI Taxonomy" id="1176259"/>
    <lineage>
        <taxon>Bacteria</taxon>
        <taxon>Pseudomonadati</taxon>
        <taxon>Pseudomonadota</taxon>
        <taxon>Gammaproteobacteria</taxon>
        <taxon>Pseudomonadales</taxon>
        <taxon>Pseudomonadaceae</taxon>
        <taxon>Pseudomonas</taxon>
    </lineage>
</organism>
<proteinExistence type="predicted"/>
<dbReference type="RefSeq" id="WP_126188791.1">
    <property type="nucleotide sequence ID" value="NZ_RWYU02000002.1"/>
</dbReference>
<sequence>MTKIRISSFPEEVQIELEIQAESAGMTPEEYAAELLHEALESLRSGAMSIDDFIDTSDVRKPIVH</sequence>
<dbReference type="EMBL" id="RWYU02000002">
    <property type="protein sequence ID" value="RYJ63221.1"/>
    <property type="molecule type" value="Genomic_DNA"/>
</dbReference>
<name>A0A482U9J9_9PSED</name>
<accession>A0A482U9J9</accession>
<gene>
    <name evidence="1" type="ORF">EJA06_004495</name>
</gene>
<evidence type="ECO:0000313" key="1">
    <source>
        <dbReference type="EMBL" id="RYJ63221.1"/>
    </source>
</evidence>
<protein>
    <submittedName>
        <fullName evidence="1">Uncharacterized protein</fullName>
    </submittedName>
</protein>
<comment type="caution">
    <text evidence="1">The sequence shown here is derived from an EMBL/GenBank/DDBJ whole genome shotgun (WGS) entry which is preliminary data.</text>
</comment>
<dbReference type="AlphaFoldDB" id="A0A482U9J9"/>
<evidence type="ECO:0000313" key="2">
    <source>
        <dbReference type="Proteomes" id="UP000282800"/>
    </source>
</evidence>
<dbReference type="Proteomes" id="UP000282800">
    <property type="component" value="Unassembled WGS sequence"/>
</dbReference>